<dbReference type="EMBL" id="ADVG01000005">
    <property type="protein sequence ID" value="EFH80157.1"/>
    <property type="molecule type" value="Genomic_DNA"/>
</dbReference>
<evidence type="ECO:0000256" key="3">
    <source>
        <dbReference type="ARBA" id="ARBA00023163"/>
    </source>
</evidence>
<dbReference type="STRING" id="485913.Krac_0722"/>
<gene>
    <name evidence="5" type="ORF">Krac_0722</name>
</gene>
<dbReference type="OrthoDB" id="369222at2"/>
<dbReference type="Gene3D" id="1.10.260.40">
    <property type="entry name" value="lambda repressor-like DNA-binding domains"/>
    <property type="match status" value="1"/>
</dbReference>
<evidence type="ECO:0000256" key="2">
    <source>
        <dbReference type="ARBA" id="ARBA00023125"/>
    </source>
</evidence>
<protein>
    <submittedName>
        <fullName evidence="5">Transcriptional regulator, LacI family</fullName>
    </submittedName>
</protein>
<evidence type="ECO:0000259" key="4">
    <source>
        <dbReference type="PROSITE" id="PS50932"/>
    </source>
</evidence>
<dbReference type="Gene3D" id="3.40.50.2300">
    <property type="match status" value="2"/>
</dbReference>
<dbReference type="eggNOG" id="COG1609">
    <property type="taxonomic scope" value="Bacteria"/>
</dbReference>
<keyword evidence="6" id="KW-1185">Reference proteome</keyword>
<reference evidence="5 6" key="1">
    <citation type="journal article" date="2011" name="Stand. Genomic Sci.">
        <title>Non-contiguous finished genome sequence and contextual data of the filamentous soil bacterium Ktedonobacter racemifer type strain (SOSP1-21).</title>
        <authorList>
            <person name="Chang Y.J."/>
            <person name="Land M."/>
            <person name="Hauser L."/>
            <person name="Chertkov O."/>
            <person name="Del Rio T.G."/>
            <person name="Nolan M."/>
            <person name="Copeland A."/>
            <person name="Tice H."/>
            <person name="Cheng J.F."/>
            <person name="Lucas S."/>
            <person name="Han C."/>
            <person name="Goodwin L."/>
            <person name="Pitluck S."/>
            <person name="Ivanova N."/>
            <person name="Ovchinikova G."/>
            <person name="Pati A."/>
            <person name="Chen A."/>
            <person name="Palaniappan K."/>
            <person name="Mavromatis K."/>
            <person name="Liolios K."/>
            <person name="Brettin T."/>
            <person name="Fiebig A."/>
            <person name="Rohde M."/>
            <person name="Abt B."/>
            <person name="Goker M."/>
            <person name="Detter J.C."/>
            <person name="Woyke T."/>
            <person name="Bristow J."/>
            <person name="Eisen J.A."/>
            <person name="Markowitz V."/>
            <person name="Hugenholtz P."/>
            <person name="Kyrpides N.C."/>
            <person name="Klenk H.P."/>
            <person name="Lapidus A."/>
        </authorList>
    </citation>
    <scope>NUCLEOTIDE SEQUENCE [LARGE SCALE GENOMIC DNA]</scope>
    <source>
        <strain evidence="6">DSM 44963</strain>
    </source>
</reference>
<name>D6U8E6_KTERA</name>
<proteinExistence type="predicted"/>
<evidence type="ECO:0000313" key="5">
    <source>
        <dbReference type="EMBL" id="EFH80157.1"/>
    </source>
</evidence>
<keyword evidence="3" id="KW-0804">Transcription</keyword>
<dbReference type="SMART" id="SM00354">
    <property type="entry name" value="HTH_LACI"/>
    <property type="match status" value="1"/>
</dbReference>
<dbReference type="AlphaFoldDB" id="D6U8E6"/>
<dbReference type="InParanoid" id="D6U8E6"/>
<dbReference type="SUPFAM" id="SSF53822">
    <property type="entry name" value="Periplasmic binding protein-like I"/>
    <property type="match status" value="1"/>
</dbReference>
<dbReference type="Pfam" id="PF13377">
    <property type="entry name" value="Peripla_BP_3"/>
    <property type="match status" value="1"/>
</dbReference>
<comment type="caution">
    <text evidence="5">The sequence shown here is derived from an EMBL/GenBank/DDBJ whole genome shotgun (WGS) entry which is preliminary data.</text>
</comment>
<dbReference type="InterPro" id="IPR046335">
    <property type="entry name" value="LacI/GalR-like_sensor"/>
</dbReference>
<dbReference type="GO" id="GO:0003700">
    <property type="term" value="F:DNA-binding transcription factor activity"/>
    <property type="evidence" value="ECO:0007669"/>
    <property type="project" value="TreeGrafter"/>
</dbReference>
<dbReference type="SUPFAM" id="SSF47413">
    <property type="entry name" value="lambda repressor-like DNA-binding domains"/>
    <property type="match status" value="1"/>
</dbReference>
<keyword evidence="1" id="KW-0805">Transcription regulation</keyword>
<dbReference type="CDD" id="cd06267">
    <property type="entry name" value="PBP1_LacI_sugar_binding-like"/>
    <property type="match status" value="1"/>
</dbReference>
<dbReference type="PANTHER" id="PTHR30146:SF153">
    <property type="entry name" value="LACTOSE OPERON REPRESSOR"/>
    <property type="match status" value="1"/>
</dbReference>
<dbReference type="Proteomes" id="UP000004508">
    <property type="component" value="Unassembled WGS sequence"/>
</dbReference>
<dbReference type="InterPro" id="IPR010982">
    <property type="entry name" value="Lambda_DNA-bd_dom_sf"/>
</dbReference>
<evidence type="ECO:0000313" key="6">
    <source>
        <dbReference type="Proteomes" id="UP000004508"/>
    </source>
</evidence>
<dbReference type="RefSeq" id="WP_007922550.1">
    <property type="nucleotide sequence ID" value="NZ_ADVG01000005.1"/>
</dbReference>
<dbReference type="InterPro" id="IPR000843">
    <property type="entry name" value="HTH_LacI"/>
</dbReference>
<keyword evidence="2" id="KW-0238">DNA-binding</keyword>
<accession>D6U8E6</accession>
<sequence length="345" mass="37720">MPEKKPRTARQAAPTSVDVARRAGVSQAAVSYVLNGVQRTHVSQEVQAKIWQAAQELGYSIHPSARALRKGQSDEICLIADVPVSAHLFELFAAIQQQTFSYNLAPVLYVSHGLPPQQVEELLRRIFARRPMGIIATARSMTEQQVARARQMGVEQVVLVSAEPATYTSCIVLPSYEAGTLAAQHLLERGHHHLGLVHPDDAAAAYGFQQRLEGMRAIISQTPGATLQILPMHLSLSGARALIETYLDGPGHPTAIYAYNDDYALPLLRALADRKFRVPEDIAVLGTDNVSFGEFIQPALTTIHADNQAIGQRAIEMLLALRSGQAIPAELTRPLQPRLLIREST</sequence>
<evidence type="ECO:0000256" key="1">
    <source>
        <dbReference type="ARBA" id="ARBA00023015"/>
    </source>
</evidence>
<dbReference type="PROSITE" id="PS50932">
    <property type="entry name" value="HTH_LACI_2"/>
    <property type="match status" value="1"/>
</dbReference>
<dbReference type="PANTHER" id="PTHR30146">
    <property type="entry name" value="LACI-RELATED TRANSCRIPTIONAL REPRESSOR"/>
    <property type="match status" value="1"/>
</dbReference>
<organism evidence="5 6">
    <name type="scientific">Ktedonobacter racemifer DSM 44963</name>
    <dbReference type="NCBI Taxonomy" id="485913"/>
    <lineage>
        <taxon>Bacteria</taxon>
        <taxon>Bacillati</taxon>
        <taxon>Chloroflexota</taxon>
        <taxon>Ktedonobacteria</taxon>
        <taxon>Ktedonobacterales</taxon>
        <taxon>Ktedonobacteraceae</taxon>
        <taxon>Ktedonobacter</taxon>
    </lineage>
</organism>
<dbReference type="Pfam" id="PF00356">
    <property type="entry name" value="LacI"/>
    <property type="match status" value="1"/>
</dbReference>
<dbReference type="GO" id="GO:0000976">
    <property type="term" value="F:transcription cis-regulatory region binding"/>
    <property type="evidence" value="ECO:0007669"/>
    <property type="project" value="TreeGrafter"/>
</dbReference>
<dbReference type="InterPro" id="IPR028082">
    <property type="entry name" value="Peripla_BP_I"/>
</dbReference>
<dbReference type="CDD" id="cd01392">
    <property type="entry name" value="HTH_LacI"/>
    <property type="match status" value="1"/>
</dbReference>
<feature type="domain" description="HTH lacI-type" evidence="4">
    <location>
        <begin position="14"/>
        <end position="70"/>
    </location>
</feature>